<dbReference type="AlphaFoldDB" id="A0A537KIZ9"/>
<feature type="signal peptide" evidence="1">
    <location>
        <begin position="1"/>
        <end position="23"/>
    </location>
</feature>
<dbReference type="EMBL" id="VBAL01000288">
    <property type="protein sequence ID" value="TMI95622.1"/>
    <property type="molecule type" value="Genomic_DNA"/>
</dbReference>
<evidence type="ECO:0000313" key="2">
    <source>
        <dbReference type="EMBL" id="TMI95622.1"/>
    </source>
</evidence>
<dbReference type="Pfam" id="PF04392">
    <property type="entry name" value="ABC_sub_bind"/>
    <property type="match status" value="1"/>
</dbReference>
<dbReference type="Gene3D" id="3.40.50.2300">
    <property type="match status" value="1"/>
</dbReference>
<feature type="chain" id="PRO_5022015419" evidence="1">
    <location>
        <begin position="24"/>
        <end position="140"/>
    </location>
</feature>
<sequence length="140" mass="14869">MRRIGFVILARCLLLDAPFAAEAQPAGKAHRIGFLGNSTAALEANLVTPFREGLRELGYVEGQNIAIEYRWAEGKYERFPGLIAELLARRVEVIVTAGTPATQAVKKATTSVPLVMVGVGDPVASGIVVSLRRPGGNITG</sequence>
<dbReference type="Proteomes" id="UP000319353">
    <property type="component" value="Unassembled WGS sequence"/>
</dbReference>
<proteinExistence type="predicted"/>
<dbReference type="InterPro" id="IPR007487">
    <property type="entry name" value="ABC_transpt-TYRBP-like"/>
</dbReference>
<dbReference type="PANTHER" id="PTHR35271:SF1">
    <property type="entry name" value="ABC TRANSPORTER, SUBSTRATE-BINDING LIPOPROTEIN"/>
    <property type="match status" value="1"/>
</dbReference>
<accession>A0A537KIZ9</accession>
<dbReference type="PANTHER" id="PTHR35271">
    <property type="entry name" value="ABC TRANSPORTER, SUBSTRATE-BINDING LIPOPROTEIN-RELATED"/>
    <property type="match status" value="1"/>
</dbReference>
<gene>
    <name evidence="2" type="ORF">E6H01_14390</name>
</gene>
<name>A0A537KIZ9_9BACT</name>
<evidence type="ECO:0000313" key="3">
    <source>
        <dbReference type="Proteomes" id="UP000319353"/>
    </source>
</evidence>
<evidence type="ECO:0000256" key="1">
    <source>
        <dbReference type="SAM" id="SignalP"/>
    </source>
</evidence>
<feature type="non-terminal residue" evidence="2">
    <location>
        <position position="140"/>
    </location>
</feature>
<reference evidence="2 3" key="1">
    <citation type="journal article" date="2019" name="Nat. Microbiol.">
        <title>Mediterranean grassland soil C-N compound turnover is dependent on rainfall and depth, and is mediated by genomically divergent microorganisms.</title>
        <authorList>
            <person name="Diamond S."/>
            <person name="Andeer P.F."/>
            <person name="Li Z."/>
            <person name="Crits-Christoph A."/>
            <person name="Burstein D."/>
            <person name="Anantharaman K."/>
            <person name="Lane K.R."/>
            <person name="Thomas B.C."/>
            <person name="Pan C."/>
            <person name="Northen T.R."/>
            <person name="Banfield J.F."/>
        </authorList>
    </citation>
    <scope>NUCLEOTIDE SEQUENCE [LARGE SCALE GENOMIC DNA]</scope>
    <source>
        <strain evidence="2">NP_4</strain>
    </source>
</reference>
<protein>
    <submittedName>
        <fullName evidence="2">ABC transporter substrate-binding protein</fullName>
    </submittedName>
</protein>
<comment type="caution">
    <text evidence="2">The sequence shown here is derived from an EMBL/GenBank/DDBJ whole genome shotgun (WGS) entry which is preliminary data.</text>
</comment>
<organism evidence="2 3">
    <name type="scientific">Candidatus Segetimicrobium genomatis</name>
    <dbReference type="NCBI Taxonomy" id="2569760"/>
    <lineage>
        <taxon>Bacteria</taxon>
        <taxon>Bacillati</taxon>
        <taxon>Candidatus Sysuimicrobiota</taxon>
        <taxon>Candidatus Sysuimicrobiia</taxon>
        <taxon>Candidatus Sysuimicrobiales</taxon>
        <taxon>Candidatus Segetimicrobiaceae</taxon>
        <taxon>Candidatus Segetimicrobium</taxon>
    </lineage>
</organism>
<keyword evidence="1" id="KW-0732">Signal</keyword>